<organism evidence="8 9">
    <name type="scientific">Streptomyces chromofuscus</name>
    <dbReference type="NCBI Taxonomy" id="42881"/>
    <lineage>
        <taxon>Bacteria</taxon>
        <taxon>Bacillati</taxon>
        <taxon>Actinomycetota</taxon>
        <taxon>Actinomycetes</taxon>
        <taxon>Kitasatosporales</taxon>
        <taxon>Streptomycetaceae</taxon>
        <taxon>Streptomyces</taxon>
    </lineage>
</organism>
<dbReference type="InterPro" id="IPR023271">
    <property type="entry name" value="Aquaporin-like"/>
</dbReference>
<dbReference type="Proteomes" id="UP000594008">
    <property type="component" value="Chromosome"/>
</dbReference>
<reference evidence="8 9" key="1">
    <citation type="submission" date="2020-10" db="EMBL/GenBank/DDBJ databases">
        <title>Streptomyces chromofuscus complate genome analysis.</title>
        <authorList>
            <person name="Anwar N."/>
        </authorList>
    </citation>
    <scope>NUCLEOTIDE SEQUENCE [LARGE SCALE GENOMIC DNA]</scope>
    <source>
        <strain evidence="8 9">DSM 40273</strain>
    </source>
</reference>
<dbReference type="InterPro" id="IPR050363">
    <property type="entry name" value="MIP/Aquaporin"/>
</dbReference>
<dbReference type="GO" id="GO:0015254">
    <property type="term" value="F:glycerol channel activity"/>
    <property type="evidence" value="ECO:0007669"/>
    <property type="project" value="TreeGrafter"/>
</dbReference>
<feature type="transmembrane region" description="Helical" evidence="7">
    <location>
        <begin position="6"/>
        <end position="28"/>
    </location>
</feature>
<evidence type="ECO:0000313" key="9">
    <source>
        <dbReference type="Proteomes" id="UP000594008"/>
    </source>
</evidence>
<evidence type="ECO:0000256" key="6">
    <source>
        <dbReference type="ARBA" id="ARBA00023136"/>
    </source>
</evidence>
<dbReference type="GO" id="GO:0005886">
    <property type="term" value="C:plasma membrane"/>
    <property type="evidence" value="ECO:0007669"/>
    <property type="project" value="TreeGrafter"/>
</dbReference>
<protein>
    <submittedName>
        <fullName evidence="8">Aquaporin</fullName>
    </submittedName>
</protein>
<keyword evidence="6 7" id="KW-0472">Membrane</keyword>
<comment type="similarity">
    <text evidence="2">Belongs to the MIP/aquaporin (TC 1.A.8) family.</text>
</comment>
<proteinExistence type="inferred from homology"/>
<dbReference type="Gene3D" id="1.20.1080.10">
    <property type="entry name" value="Glycerol uptake facilitator protein"/>
    <property type="match status" value="1"/>
</dbReference>
<evidence type="ECO:0000256" key="3">
    <source>
        <dbReference type="ARBA" id="ARBA00022448"/>
    </source>
</evidence>
<dbReference type="AlphaFoldDB" id="A0A7M2TAD1"/>
<keyword evidence="9" id="KW-1185">Reference proteome</keyword>
<name>A0A7M2TAD1_STRCW</name>
<dbReference type="PANTHER" id="PTHR43829:SF9">
    <property type="entry name" value="AQUAPORIN-9"/>
    <property type="match status" value="1"/>
</dbReference>
<evidence type="ECO:0000256" key="1">
    <source>
        <dbReference type="ARBA" id="ARBA00004141"/>
    </source>
</evidence>
<evidence type="ECO:0000256" key="2">
    <source>
        <dbReference type="ARBA" id="ARBA00006175"/>
    </source>
</evidence>
<dbReference type="KEGG" id="schf:IPT68_06055"/>
<keyword evidence="4 7" id="KW-0812">Transmembrane</keyword>
<evidence type="ECO:0000256" key="4">
    <source>
        <dbReference type="ARBA" id="ARBA00022692"/>
    </source>
</evidence>
<keyword evidence="5 7" id="KW-1133">Transmembrane helix</keyword>
<evidence type="ECO:0000256" key="7">
    <source>
        <dbReference type="SAM" id="Phobius"/>
    </source>
</evidence>
<dbReference type="EMBL" id="CP063374">
    <property type="protein sequence ID" value="QOV45502.1"/>
    <property type="molecule type" value="Genomic_DNA"/>
</dbReference>
<feature type="transmembrane region" description="Helical" evidence="7">
    <location>
        <begin position="104"/>
        <end position="124"/>
    </location>
</feature>
<dbReference type="SUPFAM" id="SSF81338">
    <property type="entry name" value="Aquaporin-like"/>
    <property type="match status" value="1"/>
</dbReference>
<keyword evidence="3" id="KW-0813">Transport</keyword>
<dbReference type="InterPro" id="IPR000425">
    <property type="entry name" value="MIP"/>
</dbReference>
<sequence>MSNGDILVGEIIGTSILVLFGAGVRAALTLRHSKARAAGWIARFQATVRTTGTMERTTDEPTPALGVFSAIPEIRKPAADLITEIIAMAAVVLPVLAFGPTEGLGASGTTVLIVSLLVLGIGLSPGGPTGHAIKSARDLGPRLVRAFLPTPDMGTPKWSCARVSVVGPLVGGTLAGPINHAAF</sequence>
<dbReference type="PANTHER" id="PTHR43829">
    <property type="entry name" value="AQUAPORIN OR AQUAGLYCEROPORIN RELATED"/>
    <property type="match status" value="1"/>
</dbReference>
<feature type="transmembrane region" description="Helical" evidence="7">
    <location>
        <begin position="81"/>
        <end position="98"/>
    </location>
</feature>
<evidence type="ECO:0000256" key="5">
    <source>
        <dbReference type="ARBA" id="ARBA00022989"/>
    </source>
</evidence>
<comment type="subcellular location">
    <subcellularLocation>
        <location evidence="1">Membrane</location>
        <topology evidence="1">Multi-pass membrane protein</topology>
    </subcellularLocation>
</comment>
<accession>A0A7M2TAD1</accession>
<dbReference type="Pfam" id="PF00230">
    <property type="entry name" value="MIP"/>
    <property type="match status" value="1"/>
</dbReference>
<dbReference type="RefSeq" id="WP_189699779.1">
    <property type="nucleotide sequence ID" value="NZ_BMTA01000014.1"/>
</dbReference>
<gene>
    <name evidence="8" type="ORF">IPT68_06055</name>
</gene>
<evidence type="ECO:0000313" key="8">
    <source>
        <dbReference type="EMBL" id="QOV45502.1"/>
    </source>
</evidence>